<proteinExistence type="predicted"/>
<dbReference type="InterPro" id="IPR011701">
    <property type="entry name" value="MFS"/>
</dbReference>
<dbReference type="GO" id="GO:0005886">
    <property type="term" value="C:plasma membrane"/>
    <property type="evidence" value="ECO:0007669"/>
    <property type="project" value="UniProtKB-SubCell"/>
</dbReference>
<feature type="transmembrane region" description="Helical" evidence="7">
    <location>
        <begin position="139"/>
        <end position="159"/>
    </location>
</feature>
<evidence type="ECO:0000256" key="7">
    <source>
        <dbReference type="SAM" id="Phobius"/>
    </source>
</evidence>
<organism evidence="9 10">
    <name type="scientific">Candidatus Caccovicinus merdipullorum</name>
    <dbReference type="NCBI Taxonomy" id="2840724"/>
    <lineage>
        <taxon>Bacteria</taxon>
        <taxon>Bacillati</taxon>
        <taxon>Bacillota</taxon>
        <taxon>Clostridia</taxon>
        <taxon>Eubacteriales</taxon>
        <taxon>Candidatus Caccovicinus</taxon>
    </lineage>
</organism>
<feature type="transmembrane region" description="Helical" evidence="7">
    <location>
        <begin position="12"/>
        <end position="31"/>
    </location>
</feature>
<dbReference type="InterPro" id="IPR022324">
    <property type="entry name" value="Bacilysin_exporter_BacE_put"/>
</dbReference>
<dbReference type="Gene3D" id="1.20.1250.20">
    <property type="entry name" value="MFS general substrate transporter like domains"/>
    <property type="match status" value="1"/>
</dbReference>
<comment type="subcellular location">
    <subcellularLocation>
        <location evidence="1">Cell membrane</location>
        <topology evidence="1">Multi-pass membrane protein</topology>
    </subcellularLocation>
</comment>
<dbReference type="InterPro" id="IPR036259">
    <property type="entry name" value="MFS_trans_sf"/>
</dbReference>
<evidence type="ECO:0000256" key="3">
    <source>
        <dbReference type="ARBA" id="ARBA00022475"/>
    </source>
</evidence>
<feature type="transmembrane region" description="Helical" evidence="7">
    <location>
        <begin position="353"/>
        <end position="372"/>
    </location>
</feature>
<comment type="caution">
    <text evidence="9">The sequence shown here is derived from an EMBL/GenBank/DDBJ whole genome shotgun (WGS) entry which is preliminary data.</text>
</comment>
<dbReference type="GO" id="GO:0022857">
    <property type="term" value="F:transmembrane transporter activity"/>
    <property type="evidence" value="ECO:0007669"/>
    <property type="project" value="InterPro"/>
</dbReference>
<dbReference type="CDD" id="cd06173">
    <property type="entry name" value="MFS_MefA_like"/>
    <property type="match status" value="1"/>
</dbReference>
<evidence type="ECO:0000313" key="10">
    <source>
        <dbReference type="Proteomes" id="UP000886860"/>
    </source>
</evidence>
<name>A0A9D1GKF0_9FIRM</name>
<dbReference type="PROSITE" id="PS50850">
    <property type="entry name" value="MFS"/>
    <property type="match status" value="1"/>
</dbReference>
<evidence type="ECO:0000256" key="2">
    <source>
        <dbReference type="ARBA" id="ARBA00022448"/>
    </source>
</evidence>
<feature type="domain" description="Major facilitator superfamily (MFS) profile" evidence="8">
    <location>
        <begin position="9"/>
        <end position="409"/>
    </location>
</feature>
<reference evidence="9" key="2">
    <citation type="journal article" date="2021" name="PeerJ">
        <title>Extensive microbial diversity within the chicken gut microbiome revealed by metagenomics and culture.</title>
        <authorList>
            <person name="Gilroy R."/>
            <person name="Ravi A."/>
            <person name="Getino M."/>
            <person name="Pursley I."/>
            <person name="Horton D.L."/>
            <person name="Alikhan N.F."/>
            <person name="Baker D."/>
            <person name="Gharbi K."/>
            <person name="Hall N."/>
            <person name="Watson M."/>
            <person name="Adriaenssens E.M."/>
            <person name="Foster-Nyarko E."/>
            <person name="Jarju S."/>
            <person name="Secka A."/>
            <person name="Antonio M."/>
            <person name="Oren A."/>
            <person name="Chaudhuri R.R."/>
            <person name="La Ragione R."/>
            <person name="Hildebrand F."/>
            <person name="Pallen M.J."/>
        </authorList>
    </citation>
    <scope>NUCLEOTIDE SEQUENCE</scope>
    <source>
        <strain evidence="9">CHK123-3438</strain>
    </source>
</reference>
<feature type="transmembrane region" description="Helical" evidence="7">
    <location>
        <begin position="259"/>
        <end position="278"/>
    </location>
</feature>
<keyword evidence="4 7" id="KW-0812">Transmembrane</keyword>
<evidence type="ECO:0000313" key="9">
    <source>
        <dbReference type="EMBL" id="HIT42782.1"/>
    </source>
</evidence>
<dbReference type="InterPro" id="IPR020846">
    <property type="entry name" value="MFS_dom"/>
</dbReference>
<evidence type="ECO:0000259" key="8">
    <source>
        <dbReference type="PROSITE" id="PS50850"/>
    </source>
</evidence>
<dbReference type="AlphaFoldDB" id="A0A9D1GKF0"/>
<feature type="transmembrane region" description="Helical" evidence="7">
    <location>
        <begin position="75"/>
        <end position="94"/>
    </location>
</feature>
<feature type="transmembrane region" description="Helical" evidence="7">
    <location>
        <begin position="220"/>
        <end position="247"/>
    </location>
</feature>
<keyword evidence="5 7" id="KW-1133">Transmembrane helix</keyword>
<feature type="transmembrane region" description="Helical" evidence="7">
    <location>
        <begin position="378"/>
        <end position="400"/>
    </location>
</feature>
<feature type="transmembrane region" description="Helical" evidence="7">
    <location>
        <begin position="290"/>
        <end position="308"/>
    </location>
</feature>
<evidence type="ECO:0000256" key="1">
    <source>
        <dbReference type="ARBA" id="ARBA00004651"/>
    </source>
</evidence>
<dbReference type="PRINTS" id="PR01988">
    <property type="entry name" value="EXPORTERBACE"/>
</dbReference>
<feature type="transmembrane region" description="Helical" evidence="7">
    <location>
        <begin position="314"/>
        <end position="341"/>
    </location>
</feature>
<feature type="transmembrane region" description="Helical" evidence="7">
    <location>
        <begin position="100"/>
        <end position="118"/>
    </location>
</feature>
<reference evidence="9" key="1">
    <citation type="submission" date="2020-10" db="EMBL/GenBank/DDBJ databases">
        <authorList>
            <person name="Gilroy R."/>
        </authorList>
    </citation>
    <scope>NUCLEOTIDE SEQUENCE</scope>
    <source>
        <strain evidence="9">CHK123-3438</strain>
    </source>
</reference>
<dbReference type="Pfam" id="PF07690">
    <property type="entry name" value="MFS_1"/>
    <property type="match status" value="1"/>
</dbReference>
<dbReference type="PANTHER" id="PTHR23513">
    <property type="entry name" value="INTEGRAL MEMBRANE EFFLUX PROTEIN-RELATED"/>
    <property type="match status" value="1"/>
</dbReference>
<evidence type="ECO:0000256" key="5">
    <source>
        <dbReference type="ARBA" id="ARBA00022989"/>
    </source>
</evidence>
<gene>
    <name evidence="9" type="ORF">IAB60_11940</name>
</gene>
<sequence>MQTKLFRRDFTLVVIGQIISLFGNAILRFALPLYLLRETGSSTLFGVVTACSFAPMVILSMAGGVLADRVNKRNIMVWLDFSTAAIIMLFYLSLEKIPTVPLFIVVLMLLYGISGTYQPAVQASVPLLVAKEKLMAGNAVINQVNTLSGLLGPVIGGVMFTLWGIYPILLLSAACFTFSAIMEIFIRIPHEKRLREAGIFRVVGMDLKESYQFVKTEKPIFFSVVFLVSSFNLVLSAVMIVGTPILITQVLGMSDTMYGFTQGALALGGLCGGILTAIVSEKLKIQNSYVLLLVCSAAVAVMGISLFLNMPPVVSYWVITFMSFTAMGASALFMVQIYTLVQTQTPPQLVGKIMAALISIAMCGQPVGQAIYGVLFDIFAAHTWGVLLVAAAAAFLISLYSKKIFGRLEIGQFTRNCPQTVKQAADSHSNFLS</sequence>
<dbReference type="Proteomes" id="UP000886860">
    <property type="component" value="Unassembled WGS sequence"/>
</dbReference>
<protein>
    <submittedName>
        <fullName evidence="9">MFS transporter</fullName>
    </submittedName>
</protein>
<dbReference type="PANTHER" id="PTHR23513:SF6">
    <property type="entry name" value="MAJOR FACILITATOR SUPERFAMILY ASSOCIATED DOMAIN-CONTAINING PROTEIN"/>
    <property type="match status" value="1"/>
</dbReference>
<keyword evidence="3" id="KW-1003">Cell membrane</keyword>
<keyword evidence="2" id="KW-0813">Transport</keyword>
<evidence type="ECO:0000256" key="6">
    <source>
        <dbReference type="ARBA" id="ARBA00023136"/>
    </source>
</evidence>
<accession>A0A9D1GKF0</accession>
<dbReference type="SUPFAM" id="SSF103473">
    <property type="entry name" value="MFS general substrate transporter"/>
    <property type="match status" value="1"/>
</dbReference>
<feature type="transmembrane region" description="Helical" evidence="7">
    <location>
        <begin position="165"/>
        <end position="186"/>
    </location>
</feature>
<evidence type="ECO:0000256" key="4">
    <source>
        <dbReference type="ARBA" id="ARBA00022692"/>
    </source>
</evidence>
<keyword evidence="6 7" id="KW-0472">Membrane</keyword>
<feature type="transmembrane region" description="Helical" evidence="7">
    <location>
        <begin position="43"/>
        <end position="63"/>
    </location>
</feature>
<dbReference type="EMBL" id="DVKS01000195">
    <property type="protein sequence ID" value="HIT42782.1"/>
    <property type="molecule type" value="Genomic_DNA"/>
</dbReference>